<dbReference type="PANTHER" id="PTHR43289:SF6">
    <property type="entry name" value="SERINE_THREONINE-PROTEIN KINASE NEKL-3"/>
    <property type="match status" value="1"/>
</dbReference>
<keyword evidence="11" id="KW-1133">Transmembrane helix</keyword>
<name>A0ABS9U6I0_9MICC</name>
<feature type="region of interest" description="Disordered" evidence="10">
    <location>
        <begin position="349"/>
        <end position="369"/>
    </location>
</feature>
<sequence>MRPTSGITLGGRYHLESRIAIGGMGEVWNARDEVLGRNVAIKILKEEYAGDPGFLERFRNEARHTALLNHNGIANVFDYGEDSGSAYLVMELVPGEPLSSILEREKVLSPDRTLNIMAQTARALAVAHARGLVHRDVKPGNLLITPDNRVKVTDFGIARLADQVPLTQTGQVMGTAQYLAPEQATGQQATGSSDIYSLGVIGYECLTGHRPFSGESQIAIALAQVNDAPPPLPEQVPAPVRALLMSMLSKDPRNRPANAIKLAEAAEAIRRGDIRAAQAAVPGMLLHDDSTEAMTQPVRQATAPTAVVGGAALAAGAAGLGAAAAGAQAAHAASPATAALPLASAADDGATAVEGDHPAGGRSPLYAPLDEEDIAPAPVQKQRRRRALTWPLVALVLLLIFVLLGILLSNLGLFSSPAKSPSSSPVSTPSQTPTVTATPTPTPTPTQTPTINTINVAAGDYVGRNYTTVQGELESLGFVVQLSPVTQQQTQAFQGEVLTLSPTGALPVGSTITVTYAVVPAPTPTATPTRSAPATPSTAPTSTPSATK</sequence>
<dbReference type="EC" id="2.7.11.1" evidence="1"/>
<dbReference type="RefSeq" id="WP_241056176.1">
    <property type="nucleotide sequence ID" value="NZ_JAKZBV010000001.1"/>
</dbReference>
<gene>
    <name evidence="13" type="ORF">L0M17_20320</name>
</gene>
<dbReference type="SMART" id="SM00220">
    <property type="entry name" value="S_TKc"/>
    <property type="match status" value="1"/>
</dbReference>
<dbReference type="InterPro" id="IPR005543">
    <property type="entry name" value="PASTA_dom"/>
</dbReference>
<keyword evidence="4" id="KW-0677">Repeat</keyword>
<feature type="region of interest" description="Disordered" evidence="10">
    <location>
        <begin position="522"/>
        <end position="548"/>
    </location>
</feature>
<keyword evidence="7" id="KW-0067">ATP-binding</keyword>
<dbReference type="InterPro" id="IPR011009">
    <property type="entry name" value="Kinase-like_dom_sf"/>
</dbReference>
<organism evidence="13 14">
    <name type="scientific">Sinomonas terrae</name>
    <dbReference type="NCBI Taxonomy" id="2908838"/>
    <lineage>
        <taxon>Bacteria</taxon>
        <taxon>Bacillati</taxon>
        <taxon>Actinomycetota</taxon>
        <taxon>Actinomycetes</taxon>
        <taxon>Micrococcales</taxon>
        <taxon>Micrococcaceae</taxon>
        <taxon>Sinomonas</taxon>
    </lineage>
</organism>
<keyword evidence="3" id="KW-0808">Transferase</keyword>
<dbReference type="CDD" id="cd14014">
    <property type="entry name" value="STKc_PknB_like"/>
    <property type="match status" value="1"/>
</dbReference>
<evidence type="ECO:0000256" key="2">
    <source>
        <dbReference type="ARBA" id="ARBA00022527"/>
    </source>
</evidence>
<feature type="domain" description="Protein kinase" evidence="12">
    <location>
        <begin position="13"/>
        <end position="269"/>
    </location>
</feature>
<dbReference type="SUPFAM" id="SSF56112">
    <property type="entry name" value="Protein kinase-like (PK-like)"/>
    <property type="match status" value="1"/>
</dbReference>
<evidence type="ECO:0000256" key="7">
    <source>
        <dbReference type="ARBA" id="ARBA00022840"/>
    </source>
</evidence>
<accession>A0ABS9U6I0</accession>
<dbReference type="PROSITE" id="PS50011">
    <property type="entry name" value="PROTEIN_KINASE_DOM"/>
    <property type="match status" value="1"/>
</dbReference>
<evidence type="ECO:0000256" key="5">
    <source>
        <dbReference type="ARBA" id="ARBA00022741"/>
    </source>
</evidence>
<keyword evidence="5" id="KW-0547">Nucleotide-binding</keyword>
<evidence type="ECO:0000256" key="8">
    <source>
        <dbReference type="ARBA" id="ARBA00047899"/>
    </source>
</evidence>
<dbReference type="InterPro" id="IPR000719">
    <property type="entry name" value="Prot_kinase_dom"/>
</dbReference>
<comment type="caution">
    <text evidence="13">The sequence shown here is derived from an EMBL/GenBank/DDBJ whole genome shotgun (WGS) entry which is preliminary data.</text>
</comment>
<evidence type="ECO:0000256" key="4">
    <source>
        <dbReference type="ARBA" id="ARBA00022737"/>
    </source>
</evidence>
<keyword evidence="2 13" id="KW-0723">Serine/threonine-protein kinase</keyword>
<dbReference type="PROSITE" id="PS00108">
    <property type="entry name" value="PROTEIN_KINASE_ST"/>
    <property type="match status" value="1"/>
</dbReference>
<evidence type="ECO:0000256" key="3">
    <source>
        <dbReference type="ARBA" id="ARBA00022679"/>
    </source>
</evidence>
<evidence type="ECO:0000256" key="9">
    <source>
        <dbReference type="ARBA" id="ARBA00048679"/>
    </source>
</evidence>
<dbReference type="GO" id="GO:0004674">
    <property type="term" value="F:protein serine/threonine kinase activity"/>
    <property type="evidence" value="ECO:0007669"/>
    <property type="project" value="UniProtKB-KW"/>
</dbReference>
<feature type="transmembrane region" description="Helical" evidence="11">
    <location>
        <begin position="390"/>
        <end position="414"/>
    </location>
</feature>
<dbReference type="CDD" id="cd06577">
    <property type="entry name" value="PASTA_pknB"/>
    <property type="match status" value="1"/>
</dbReference>
<dbReference type="Proteomes" id="UP001202922">
    <property type="component" value="Unassembled WGS sequence"/>
</dbReference>
<evidence type="ECO:0000256" key="6">
    <source>
        <dbReference type="ARBA" id="ARBA00022777"/>
    </source>
</evidence>
<dbReference type="Pfam" id="PF00069">
    <property type="entry name" value="Pkinase"/>
    <property type="match status" value="1"/>
</dbReference>
<proteinExistence type="predicted"/>
<keyword evidence="14" id="KW-1185">Reference proteome</keyword>
<keyword evidence="11" id="KW-0812">Transmembrane</keyword>
<evidence type="ECO:0000256" key="11">
    <source>
        <dbReference type="SAM" id="Phobius"/>
    </source>
</evidence>
<evidence type="ECO:0000256" key="10">
    <source>
        <dbReference type="SAM" id="MobiDB-lite"/>
    </source>
</evidence>
<evidence type="ECO:0000313" key="14">
    <source>
        <dbReference type="Proteomes" id="UP001202922"/>
    </source>
</evidence>
<comment type="catalytic activity">
    <reaction evidence="8">
        <text>L-threonyl-[protein] + ATP = O-phospho-L-threonyl-[protein] + ADP + H(+)</text>
        <dbReference type="Rhea" id="RHEA:46608"/>
        <dbReference type="Rhea" id="RHEA-COMP:11060"/>
        <dbReference type="Rhea" id="RHEA-COMP:11605"/>
        <dbReference type="ChEBI" id="CHEBI:15378"/>
        <dbReference type="ChEBI" id="CHEBI:30013"/>
        <dbReference type="ChEBI" id="CHEBI:30616"/>
        <dbReference type="ChEBI" id="CHEBI:61977"/>
        <dbReference type="ChEBI" id="CHEBI:456216"/>
        <dbReference type="EC" id="2.7.11.1"/>
    </reaction>
</comment>
<dbReference type="Gene3D" id="3.30.200.20">
    <property type="entry name" value="Phosphorylase Kinase, domain 1"/>
    <property type="match status" value="1"/>
</dbReference>
<evidence type="ECO:0000256" key="1">
    <source>
        <dbReference type="ARBA" id="ARBA00012513"/>
    </source>
</evidence>
<protein>
    <recommendedName>
        <fullName evidence="1">non-specific serine/threonine protein kinase</fullName>
        <ecNumber evidence="1">2.7.11.1</ecNumber>
    </recommendedName>
</protein>
<dbReference type="PANTHER" id="PTHR43289">
    <property type="entry name" value="MITOGEN-ACTIVATED PROTEIN KINASE KINASE KINASE 20-RELATED"/>
    <property type="match status" value="1"/>
</dbReference>
<feature type="region of interest" description="Disordered" evidence="10">
    <location>
        <begin position="418"/>
        <end position="451"/>
    </location>
</feature>
<keyword evidence="6 13" id="KW-0418">Kinase</keyword>
<keyword evidence="11" id="KW-0472">Membrane</keyword>
<evidence type="ECO:0000313" key="13">
    <source>
        <dbReference type="EMBL" id="MCH6472279.1"/>
    </source>
</evidence>
<comment type="catalytic activity">
    <reaction evidence="9">
        <text>L-seryl-[protein] + ATP = O-phospho-L-seryl-[protein] + ADP + H(+)</text>
        <dbReference type="Rhea" id="RHEA:17989"/>
        <dbReference type="Rhea" id="RHEA-COMP:9863"/>
        <dbReference type="Rhea" id="RHEA-COMP:11604"/>
        <dbReference type="ChEBI" id="CHEBI:15378"/>
        <dbReference type="ChEBI" id="CHEBI:29999"/>
        <dbReference type="ChEBI" id="CHEBI:30616"/>
        <dbReference type="ChEBI" id="CHEBI:83421"/>
        <dbReference type="ChEBI" id="CHEBI:456216"/>
        <dbReference type="EC" id="2.7.11.1"/>
    </reaction>
</comment>
<dbReference type="InterPro" id="IPR008271">
    <property type="entry name" value="Ser/Thr_kinase_AS"/>
</dbReference>
<evidence type="ECO:0000259" key="12">
    <source>
        <dbReference type="PROSITE" id="PS50011"/>
    </source>
</evidence>
<reference evidence="13 14" key="1">
    <citation type="submission" date="2022-03" db="EMBL/GenBank/DDBJ databases">
        <title>Sinomonas sp. isolated from a soil.</title>
        <authorList>
            <person name="Han J."/>
            <person name="Kim D.-U."/>
        </authorList>
    </citation>
    <scope>NUCLEOTIDE SEQUENCE [LARGE SCALE GENOMIC DNA]</scope>
    <source>
        <strain evidence="13 14">5-5</strain>
    </source>
</reference>
<feature type="compositionally biased region" description="Low complexity" evidence="10">
    <location>
        <begin position="418"/>
        <end position="439"/>
    </location>
</feature>
<dbReference type="EMBL" id="JAKZBV010000001">
    <property type="protein sequence ID" value="MCH6472279.1"/>
    <property type="molecule type" value="Genomic_DNA"/>
</dbReference>
<dbReference type="Gene3D" id="1.10.510.10">
    <property type="entry name" value="Transferase(Phosphotransferase) domain 1"/>
    <property type="match status" value="1"/>
</dbReference>